<sequence length="528" mass="57801">MERSEPALVPQWYKLANGSSSNKTLRTSTSKRSDENGVEFGSRDKLLRDQDRNLRRSLSSNSSVDCDRSSFGKSPAYSSFRRSCDKKQKNFDYHDRENRSYLVHGGFDYHDSSVGVRAKNDATRSSHSMVTGRQFDSWPKRLGSSWNNPAPPRECVVGSTGKSIDDFPSLQTKMRQSFSDADDALSLGPKTAVESLRVAAPVIIGTSALAEVPVKVETNGSLVSSVTGSTMARTLAHTPTPVGNTLQSSVDTQRIEELTIKKCKQLIPMTHTLPKSLSFNVSEKTKMINAKGGAGDFSFTKVGQQMNLPGRPPARSDTAKTLQVGNFQVLFREKNSILPAAKDGSSVSKIINHAGLVPSAAVPSTKNQADLKLRVDEKNGALTRVSAGERKLLSRAQNRNDFFNLLRKKSLTTSSSILESGSIEAIENLHSSTLDNVQKNGHQGLDCSAENGSFTNEGCLSTDETDRLYADNEKTKSFLDGGIDPEEEAFLQSLGWDKNAGEEALTQEEIDSFLNKYESQRRLKISIS</sequence>
<accession>A0A8J5HBS8</accession>
<evidence type="ECO:0000313" key="2">
    <source>
        <dbReference type="EMBL" id="KAG6518037.1"/>
    </source>
</evidence>
<name>A0A8J5HBS8_ZINOF</name>
<evidence type="ECO:0000313" key="3">
    <source>
        <dbReference type="Proteomes" id="UP000734854"/>
    </source>
</evidence>
<reference evidence="2 3" key="1">
    <citation type="submission" date="2020-08" db="EMBL/GenBank/DDBJ databases">
        <title>Plant Genome Project.</title>
        <authorList>
            <person name="Zhang R.-G."/>
        </authorList>
    </citation>
    <scope>NUCLEOTIDE SEQUENCE [LARGE SCALE GENOMIC DNA]</scope>
    <source>
        <tissue evidence="2">Rhizome</tissue>
    </source>
</reference>
<keyword evidence="3" id="KW-1185">Reference proteome</keyword>
<protein>
    <submittedName>
        <fullName evidence="2">Uncharacterized protein</fullName>
    </submittedName>
</protein>
<feature type="region of interest" description="Disordered" evidence="1">
    <location>
        <begin position="18"/>
        <end position="79"/>
    </location>
</feature>
<dbReference type="EMBL" id="JACMSC010000006">
    <property type="protein sequence ID" value="KAG6518037.1"/>
    <property type="molecule type" value="Genomic_DNA"/>
</dbReference>
<dbReference type="Proteomes" id="UP000734854">
    <property type="component" value="Unassembled WGS sequence"/>
</dbReference>
<feature type="compositionally biased region" description="Basic and acidic residues" evidence="1">
    <location>
        <begin position="31"/>
        <end position="54"/>
    </location>
</feature>
<dbReference type="PANTHER" id="PTHR34112:SF13">
    <property type="entry name" value="OS04G0448200 PROTEIN"/>
    <property type="match status" value="1"/>
</dbReference>
<dbReference type="OrthoDB" id="1917528at2759"/>
<evidence type="ECO:0000256" key="1">
    <source>
        <dbReference type="SAM" id="MobiDB-lite"/>
    </source>
</evidence>
<dbReference type="AlphaFoldDB" id="A0A8J5HBS8"/>
<organism evidence="2 3">
    <name type="scientific">Zingiber officinale</name>
    <name type="common">Ginger</name>
    <name type="synonym">Amomum zingiber</name>
    <dbReference type="NCBI Taxonomy" id="94328"/>
    <lineage>
        <taxon>Eukaryota</taxon>
        <taxon>Viridiplantae</taxon>
        <taxon>Streptophyta</taxon>
        <taxon>Embryophyta</taxon>
        <taxon>Tracheophyta</taxon>
        <taxon>Spermatophyta</taxon>
        <taxon>Magnoliopsida</taxon>
        <taxon>Liliopsida</taxon>
        <taxon>Zingiberales</taxon>
        <taxon>Zingiberaceae</taxon>
        <taxon>Zingiber</taxon>
    </lineage>
</organism>
<proteinExistence type="predicted"/>
<dbReference type="PANTHER" id="PTHR34112">
    <property type="entry name" value="C-JUN-AMINO-TERMINAL KINASE-INTERACTING PROTEIN"/>
    <property type="match status" value="1"/>
</dbReference>
<gene>
    <name evidence="2" type="ORF">ZIOFF_021438</name>
</gene>
<feature type="compositionally biased region" description="Polar residues" evidence="1">
    <location>
        <begin position="18"/>
        <end position="30"/>
    </location>
</feature>
<comment type="caution">
    <text evidence="2">The sequence shown here is derived from an EMBL/GenBank/DDBJ whole genome shotgun (WGS) entry which is preliminary data.</text>
</comment>